<organism evidence="5 6">
    <name type="scientific">Roseibium salinum</name>
    <dbReference type="NCBI Taxonomy" id="1604349"/>
    <lineage>
        <taxon>Bacteria</taxon>
        <taxon>Pseudomonadati</taxon>
        <taxon>Pseudomonadota</taxon>
        <taxon>Alphaproteobacteria</taxon>
        <taxon>Hyphomicrobiales</taxon>
        <taxon>Stappiaceae</taxon>
        <taxon>Roseibium</taxon>
    </lineage>
</organism>
<sequence>MKTGIRAVLFDKDGTLLDFDAAWTPAYETAALFAADGNRERAQTFLEKTGMDPVTRKSAAGSLLAAGNSAEIAVAWIAAGAAFEPDALAVELDRIFIARMHDAPPLPGILETLQILSRAGYLLGVASSDSEAAIRTFLKGSGMAEYIAFVTGYDTGFGPKPEPGMVHAFAEALGLAPGEIAVIGDNTHDLEMARSAGVGLAIGVLSGTSGREDLEPLADIVLGSVKDLSALIAAKGDALAD</sequence>
<comment type="caution">
    <text evidence="5">The sequence shown here is derived from an EMBL/GenBank/DDBJ whole genome shotgun (WGS) entry which is preliminary data.</text>
</comment>
<comment type="similarity">
    <text evidence="3">Belongs to the HAD-like hydrolase superfamily. CbbY/CbbZ/Gph/YieH family.</text>
</comment>
<reference evidence="5 6" key="1">
    <citation type="journal article" date="2016" name="Int. J. Syst. Evol. Microbiol.">
        <title>Labrenzia salina sp. nov., isolated from the rhizosphere of the halophyte Arthrocnemum macrostachyum.</title>
        <authorList>
            <person name="Camacho M."/>
            <person name="Redondo-Gomez S."/>
            <person name="Rodriguez-Llorente I."/>
            <person name="Rohde M."/>
            <person name="Sproer C."/>
            <person name="Schumann P."/>
            <person name="Klenk H.P."/>
            <person name="Montero-Calasanz M.D.C."/>
        </authorList>
    </citation>
    <scope>NUCLEOTIDE SEQUENCE [LARGE SCALE GENOMIC DNA]</scope>
    <source>
        <strain evidence="5 6">DSM 29163</strain>
    </source>
</reference>
<evidence type="ECO:0000313" key="6">
    <source>
        <dbReference type="Proteomes" id="UP001300261"/>
    </source>
</evidence>
<dbReference type="Gene3D" id="1.10.150.240">
    <property type="entry name" value="Putative phosphatase, domain 2"/>
    <property type="match status" value="1"/>
</dbReference>
<dbReference type="InterPro" id="IPR023198">
    <property type="entry name" value="PGP-like_dom2"/>
</dbReference>
<keyword evidence="6" id="KW-1185">Reference proteome</keyword>
<dbReference type="PANTHER" id="PTHR43434:SF1">
    <property type="entry name" value="PHOSPHOGLYCOLATE PHOSPHATASE"/>
    <property type="match status" value="1"/>
</dbReference>
<dbReference type="RefSeq" id="WP_265961815.1">
    <property type="nucleotide sequence ID" value="NZ_JAPEVI010000003.1"/>
</dbReference>
<dbReference type="EMBL" id="JAPEVI010000003">
    <property type="protein sequence ID" value="MCX2722115.1"/>
    <property type="molecule type" value="Genomic_DNA"/>
</dbReference>
<evidence type="ECO:0000256" key="4">
    <source>
        <dbReference type="ARBA" id="ARBA00013078"/>
    </source>
</evidence>
<dbReference type="InterPro" id="IPR036412">
    <property type="entry name" value="HAD-like_sf"/>
</dbReference>
<comment type="catalytic activity">
    <reaction evidence="1">
        <text>2-phosphoglycolate + H2O = glycolate + phosphate</text>
        <dbReference type="Rhea" id="RHEA:14369"/>
        <dbReference type="ChEBI" id="CHEBI:15377"/>
        <dbReference type="ChEBI" id="CHEBI:29805"/>
        <dbReference type="ChEBI" id="CHEBI:43474"/>
        <dbReference type="ChEBI" id="CHEBI:58033"/>
        <dbReference type="EC" id="3.1.3.18"/>
    </reaction>
</comment>
<evidence type="ECO:0000256" key="1">
    <source>
        <dbReference type="ARBA" id="ARBA00000830"/>
    </source>
</evidence>
<keyword evidence="5" id="KW-0378">Hydrolase</keyword>
<proteinExistence type="inferred from homology"/>
<dbReference type="SFLD" id="SFLDG01129">
    <property type="entry name" value="C1.5:_HAD__Beta-PGM__Phosphata"/>
    <property type="match status" value="1"/>
</dbReference>
<dbReference type="InterPro" id="IPR023214">
    <property type="entry name" value="HAD_sf"/>
</dbReference>
<evidence type="ECO:0000313" key="5">
    <source>
        <dbReference type="EMBL" id="MCX2722115.1"/>
    </source>
</evidence>
<dbReference type="PANTHER" id="PTHR43434">
    <property type="entry name" value="PHOSPHOGLYCOLATE PHOSPHATASE"/>
    <property type="match status" value="1"/>
</dbReference>
<name>A0ABT3QYT2_9HYPH</name>
<dbReference type="SFLD" id="SFLDS00003">
    <property type="entry name" value="Haloacid_Dehalogenase"/>
    <property type="match status" value="1"/>
</dbReference>
<evidence type="ECO:0000256" key="2">
    <source>
        <dbReference type="ARBA" id="ARBA00004818"/>
    </source>
</evidence>
<dbReference type="NCBIfam" id="TIGR01549">
    <property type="entry name" value="HAD-SF-IA-v1"/>
    <property type="match status" value="1"/>
</dbReference>
<protein>
    <recommendedName>
        <fullName evidence="4">phosphoglycolate phosphatase</fullName>
        <ecNumber evidence="4">3.1.3.18</ecNumber>
    </recommendedName>
</protein>
<dbReference type="EC" id="3.1.3.18" evidence="4"/>
<evidence type="ECO:0000256" key="3">
    <source>
        <dbReference type="ARBA" id="ARBA00006171"/>
    </source>
</evidence>
<gene>
    <name evidence="5" type="ORF">ON753_06800</name>
</gene>
<accession>A0ABT3QYT2</accession>
<dbReference type="InterPro" id="IPR006439">
    <property type="entry name" value="HAD-SF_hydro_IA"/>
</dbReference>
<dbReference type="Gene3D" id="3.40.50.1000">
    <property type="entry name" value="HAD superfamily/HAD-like"/>
    <property type="match status" value="1"/>
</dbReference>
<dbReference type="SUPFAM" id="SSF56784">
    <property type="entry name" value="HAD-like"/>
    <property type="match status" value="1"/>
</dbReference>
<dbReference type="Proteomes" id="UP001300261">
    <property type="component" value="Unassembled WGS sequence"/>
</dbReference>
<dbReference type="GO" id="GO:0016787">
    <property type="term" value="F:hydrolase activity"/>
    <property type="evidence" value="ECO:0007669"/>
    <property type="project" value="UniProtKB-KW"/>
</dbReference>
<dbReference type="Pfam" id="PF00702">
    <property type="entry name" value="Hydrolase"/>
    <property type="match status" value="1"/>
</dbReference>
<dbReference type="InterPro" id="IPR050155">
    <property type="entry name" value="HAD-like_hydrolase_sf"/>
</dbReference>
<comment type="pathway">
    <text evidence="2">Organic acid metabolism; glycolate biosynthesis; glycolate from 2-phosphoglycolate: step 1/1.</text>
</comment>